<evidence type="ECO:0000313" key="5">
    <source>
        <dbReference type="Proteomes" id="UP000250140"/>
    </source>
</evidence>
<feature type="repeat" description="ANK" evidence="1">
    <location>
        <begin position="561"/>
        <end position="593"/>
    </location>
</feature>
<proteinExistence type="predicted"/>
<dbReference type="PANTHER" id="PTHR10622:SF10">
    <property type="entry name" value="HET DOMAIN-CONTAINING PROTEIN"/>
    <property type="match status" value="1"/>
</dbReference>
<feature type="repeat" description="ANK" evidence="1">
    <location>
        <begin position="526"/>
        <end position="559"/>
    </location>
</feature>
<gene>
    <name evidence="4" type="ORF">AOQ84DRAFT_279608</name>
</gene>
<evidence type="ECO:0000256" key="1">
    <source>
        <dbReference type="PROSITE-ProRule" id="PRU00023"/>
    </source>
</evidence>
<feature type="repeat" description="ANK" evidence="1">
    <location>
        <begin position="594"/>
        <end position="621"/>
    </location>
</feature>
<dbReference type="Gene3D" id="1.25.40.20">
    <property type="entry name" value="Ankyrin repeat-containing domain"/>
    <property type="match status" value="2"/>
</dbReference>
<dbReference type="SMART" id="SM00248">
    <property type="entry name" value="ANK"/>
    <property type="match status" value="7"/>
</dbReference>
<dbReference type="EMBL" id="KV748484">
    <property type="protein sequence ID" value="OCL15122.1"/>
    <property type="molecule type" value="Genomic_DNA"/>
</dbReference>
<feature type="non-terminal residue" evidence="4">
    <location>
        <position position="621"/>
    </location>
</feature>
<dbReference type="InterPro" id="IPR058525">
    <property type="entry name" value="DUF8212"/>
</dbReference>
<accession>A0A8E2JZU2</accession>
<dbReference type="Proteomes" id="UP000250140">
    <property type="component" value="Unassembled WGS sequence"/>
</dbReference>
<dbReference type="AlphaFoldDB" id="A0A8E2JZU2"/>
<dbReference type="InterPro" id="IPR010730">
    <property type="entry name" value="HET"/>
</dbReference>
<feature type="repeat" description="ANK" evidence="1">
    <location>
        <begin position="459"/>
        <end position="483"/>
    </location>
</feature>
<sequence length="621" mass="69495">MRLLRRCDTGDFSLTQFGDEDIPSYAILSHTWGADTEEVTFEDLTNGTGKDKPGYMKIRFCGEQARLDNLQYFWIDTCCIDKRSSAELSEAINSMYRWYQDANVCYAYLADVQSKAKFSGSRWFTRGWTLQELIAPSKVIFLDEGWKELGTKASLRQSVSDCTGIPGGVLSESDGLEKVSIAQRMSWAAKRKTTRLEDRAYCLMGIFGINMPLIYGEGERAFLRLQEEIMRISDDHSLFAWRSSDNRGGLLATSPASFIGSHNIVQSNPFNTSNSPLTVSSRGIHLELRFIGRGCQGLGLAILYCKERGGEDKLIAIYVRDLFLTMEQFRRVQSEEFERFDRRKCRLSQYPVRRICIQTGRPISKNPGNCDNIAPEEIYPDGTLTNLMNFGEPTSLLRAAERGLEDVVWLLLTRSDVEAGLKDKNGRTALTHAVMGGHKTVVKMLLTRSDVEADLKNEDGLTPLWWAARMKHEAVVEVLLKSGKVDADSNNNDSRTLLSWTAEKGHEAVVNMLLDNGADLESKDKNGRTPLSRAAEKGHETAVAKLLVDKGADLESKDKEYDQGQLLVAARYGHEAAVKLLLGKGADLESKDKNGRTPLWWAARYGREAVVKLLLDKGADL</sequence>
<dbReference type="PRINTS" id="PR01415">
    <property type="entry name" value="ANKYRIN"/>
</dbReference>
<dbReference type="OrthoDB" id="20872at2759"/>
<keyword evidence="1" id="KW-0040">ANK repeat</keyword>
<feature type="repeat" description="ANK" evidence="1">
    <location>
        <begin position="493"/>
        <end position="525"/>
    </location>
</feature>
<evidence type="ECO:0000259" key="3">
    <source>
        <dbReference type="Pfam" id="PF26640"/>
    </source>
</evidence>
<dbReference type="Pfam" id="PF26640">
    <property type="entry name" value="DUF8212"/>
    <property type="match status" value="1"/>
</dbReference>
<dbReference type="PROSITE" id="PS50088">
    <property type="entry name" value="ANK_REPEAT"/>
    <property type="match status" value="5"/>
</dbReference>
<protein>
    <submittedName>
        <fullName evidence="4">HET and ankyrin domain protein</fullName>
    </submittedName>
</protein>
<dbReference type="InterPro" id="IPR036770">
    <property type="entry name" value="Ankyrin_rpt-contain_sf"/>
</dbReference>
<dbReference type="SUPFAM" id="SSF48403">
    <property type="entry name" value="Ankyrin repeat"/>
    <property type="match status" value="1"/>
</dbReference>
<name>A0A8E2JZU2_9PEZI</name>
<organism evidence="4 5">
    <name type="scientific">Glonium stellatum</name>
    <dbReference type="NCBI Taxonomy" id="574774"/>
    <lineage>
        <taxon>Eukaryota</taxon>
        <taxon>Fungi</taxon>
        <taxon>Dikarya</taxon>
        <taxon>Ascomycota</taxon>
        <taxon>Pezizomycotina</taxon>
        <taxon>Dothideomycetes</taxon>
        <taxon>Pleosporomycetidae</taxon>
        <taxon>Gloniales</taxon>
        <taxon>Gloniaceae</taxon>
        <taxon>Glonium</taxon>
    </lineage>
</organism>
<dbReference type="Pfam" id="PF12796">
    <property type="entry name" value="Ank_2"/>
    <property type="match status" value="3"/>
</dbReference>
<feature type="domain" description="DUF8212" evidence="3">
    <location>
        <begin position="220"/>
        <end position="257"/>
    </location>
</feature>
<reference evidence="4 5" key="1">
    <citation type="journal article" date="2016" name="Nat. Commun.">
        <title>Ectomycorrhizal ecology is imprinted in the genome of the dominant symbiotic fungus Cenococcum geophilum.</title>
        <authorList>
            <consortium name="DOE Joint Genome Institute"/>
            <person name="Peter M."/>
            <person name="Kohler A."/>
            <person name="Ohm R.A."/>
            <person name="Kuo A."/>
            <person name="Krutzmann J."/>
            <person name="Morin E."/>
            <person name="Arend M."/>
            <person name="Barry K.W."/>
            <person name="Binder M."/>
            <person name="Choi C."/>
            <person name="Clum A."/>
            <person name="Copeland A."/>
            <person name="Grisel N."/>
            <person name="Haridas S."/>
            <person name="Kipfer T."/>
            <person name="LaButti K."/>
            <person name="Lindquist E."/>
            <person name="Lipzen A."/>
            <person name="Maire R."/>
            <person name="Meier B."/>
            <person name="Mihaltcheva S."/>
            <person name="Molinier V."/>
            <person name="Murat C."/>
            <person name="Poggeler S."/>
            <person name="Quandt C.A."/>
            <person name="Sperisen C."/>
            <person name="Tritt A."/>
            <person name="Tisserant E."/>
            <person name="Crous P.W."/>
            <person name="Henrissat B."/>
            <person name="Nehls U."/>
            <person name="Egli S."/>
            <person name="Spatafora J.W."/>
            <person name="Grigoriev I.V."/>
            <person name="Martin F.M."/>
        </authorList>
    </citation>
    <scope>NUCLEOTIDE SEQUENCE [LARGE SCALE GENOMIC DNA]</scope>
    <source>
        <strain evidence="4 5">CBS 207.34</strain>
    </source>
</reference>
<feature type="domain" description="Heterokaryon incompatibility" evidence="2">
    <location>
        <begin position="25"/>
        <end position="116"/>
    </location>
</feature>
<keyword evidence="5" id="KW-1185">Reference proteome</keyword>
<dbReference type="InterPro" id="IPR002110">
    <property type="entry name" value="Ankyrin_rpt"/>
</dbReference>
<dbReference type="Pfam" id="PF06985">
    <property type="entry name" value="HET"/>
    <property type="match status" value="1"/>
</dbReference>
<evidence type="ECO:0000313" key="4">
    <source>
        <dbReference type="EMBL" id="OCL15122.1"/>
    </source>
</evidence>
<dbReference type="PANTHER" id="PTHR10622">
    <property type="entry name" value="HET DOMAIN-CONTAINING PROTEIN"/>
    <property type="match status" value="1"/>
</dbReference>
<dbReference type="PROSITE" id="PS50297">
    <property type="entry name" value="ANK_REP_REGION"/>
    <property type="match status" value="5"/>
</dbReference>
<evidence type="ECO:0000259" key="2">
    <source>
        <dbReference type="Pfam" id="PF06985"/>
    </source>
</evidence>